<dbReference type="EMBL" id="KV449207">
    <property type="protein sequence ID" value="OAX31868.1"/>
    <property type="molecule type" value="Genomic_DNA"/>
</dbReference>
<accession>A0A1B7MH06</accession>
<reference evidence="1 2" key="1">
    <citation type="submission" date="2016-06" db="EMBL/GenBank/DDBJ databases">
        <title>Comparative genomics of the ectomycorrhizal sister species Rhizopogon vinicolor and Rhizopogon vesiculosus (Basidiomycota: Boletales) reveals a divergence of the mating type B locus.</title>
        <authorList>
            <consortium name="DOE Joint Genome Institute"/>
            <person name="Mujic A.B."/>
            <person name="Kuo A."/>
            <person name="Tritt A."/>
            <person name="Lipzen A."/>
            <person name="Chen C."/>
            <person name="Johnson J."/>
            <person name="Sharma A."/>
            <person name="Barry K."/>
            <person name="Grigoriev I.V."/>
            <person name="Spatafora J.W."/>
        </authorList>
    </citation>
    <scope>NUCLEOTIDE SEQUENCE [LARGE SCALE GENOMIC DNA]</scope>
    <source>
        <strain evidence="1 2">AM-OR11-026</strain>
    </source>
</reference>
<dbReference type="AlphaFoldDB" id="A0A1B7MH06"/>
<protein>
    <submittedName>
        <fullName evidence="1">Uncharacterized protein</fullName>
    </submittedName>
</protein>
<sequence>MTMTIICSKRSSDDDFNITDNTIDEAINLTNNTIDEAVNSSLSVSRHSKGSENNDECQKTHGEYRCRTGGI</sequence>
<dbReference type="Proteomes" id="UP000092154">
    <property type="component" value="Unassembled WGS sequence"/>
</dbReference>
<keyword evidence="2" id="KW-1185">Reference proteome</keyword>
<proteinExistence type="predicted"/>
<gene>
    <name evidence="1" type="ORF">K503DRAFT_38792</name>
</gene>
<evidence type="ECO:0000313" key="1">
    <source>
        <dbReference type="EMBL" id="OAX31868.1"/>
    </source>
</evidence>
<organism evidence="1 2">
    <name type="scientific">Rhizopogon vinicolor AM-OR11-026</name>
    <dbReference type="NCBI Taxonomy" id="1314800"/>
    <lineage>
        <taxon>Eukaryota</taxon>
        <taxon>Fungi</taxon>
        <taxon>Dikarya</taxon>
        <taxon>Basidiomycota</taxon>
        <taxon>Agaricomycotina</taxon>
        <taxon>Agaricomycetes</taxon>
        <taxon>Agaricomycetidae</taxon>
        <taxon>Boletales</taxon>
        <taxon>Suillineae</taxon>
        <taxon>Rhizopogonaceae</taxon>
        <taxon>Rhizopogon</taxon>
    </lineage>
</organism>
<dbReference type="InParanoid" id="A0A1B7MH06"/>
<name>A0A1B7MH06_9AGAM</name>
<evidence type="ECO:0000313" key="2">
    <source>
        <dbReference type="Proteomes" id="UP000092154"/>
    </source>
</evidence>